<keyword evidence="2" id="KW-1185">Reference proteome</keyword>
<gene>
    <name evidence="1" type="ORF">DPMN_001404</name>
</gene>
<dbReference type="EMBL" id="JAIWYP010000001">
    <property type="protein sequence ID" value="KAH3877531.1"/>
    <property type="molecule type" value="Genomic_DNA"/>
</dbReference>
<dbReference type="AlphaFoldDB" id="A0A9D4RQB8"/>
<evidence type="ECO:0000313" key="1">
    <source>
        <dbReference type="EMBL" id="KAH3877531.1"/>
    </source>
</evidence>
<organism evidence="1 2">
    <name type="scientific">Dreissena polymorpha</name>
    <name type="common">Zebra mussel</name>
    <name type="synonym">Mytilus polymorpha</name>
    <dbReference type="NCBI Taxonomy" id="45954"/>
    <lineage>
        <taxon>Eukaryota</taxon>
        <taxon>Metazoa</taxon>
        <taxon>Spiralia</taxon>
        <taxon>Lophotrochozoa</taxon>
        <taxon>Mollusca</taxon>
        <taxon>Bivalvia</taxon>
        <taxon>Autobranchia</taxon>
        <taxon>Heteroconchia</taxon>
        <taxon>Euheterodonta</taxon>
        <taxon>Imparidentia</taxon>
        <taxon>Neoheterodontei</taxon>
        <taxon>Myida</taxon>
        <taxon>Dreissenoidea</taxon>
        <taxon>Dreissenidae</taxon>
        <taxon>Dreissena</taxon>
    </lineage>
</organism>
<accession>A0A9D4RQB8</accession>
<sequence length="97" mass="10960">MVSLAENVAPLQLTENLKTQTEVASSSCDKLENKKRKTDTTNTTCQACRSSVTKTQEEMLIASRERNTILKDINKNLEELVSLKKMKFLNAQLFPLL</sequence>
<dbReference type="Proteomes" id="UP000828390">
    <property type="component" value="Unassembled WGS sequence"/>
</dbReference>
<comment type="caution">
    <text evidence="1">The sequence shown here is derived from an EMBL/GenBank/DDBJ whole genome shotgun (WGS) entry which is preliminary data.</text>
</comment>
<name>A0A9D4RQB8_DREPO</name>
<reference evidence="1" key="1">
    <citation type="journal article" date="2019" name="bioRxiv">
        <title>The Genome of the Zebra Mussel, Dreissena polymorpha: A Resource for Invasive Species Research.</title>
        <authorList>
            <person name="McCartney M.A."/>
            <person name="Auch B."/>
            <person name="Kono T."/>
            <person name="Mallez S."/>
            <person name="Zhang Y."/>
            <person name="Obille A."/>
            <person name="Becker A."/>
            <person name="Abrahante J.E."/>
            <person name="Garbe J."/>
            <person name="Badalamenti J.P."/>
            <person name="Herman A."/>
            <person name="Mangelson H."/>
            <person name="Liachko I."/>
            <person name="Sullivan S."/>
            <person name="Sone E.D."/>
            <person name="Koren S."/>
            <person name="Silverstein K.A.T."/>
            <person name="Beckman K.B."/>
            <person name="Gohl D.M."/>
        </authorList>
    </citation>
    <scope>NUCLEOTIDE SEQUENCE</scope>
    <source>
        <strain evidence="1">Duluth1</strain>
        <tissue evidence="1">Whole animal</tissue>
    </source>
</reference>
<proteinExistence type="predicted"/>
<protein>
    <submittedName>
        <fullName evidence="1">Uncharacterized protein</fullName>
    </submittedName>
</protein>
<reference evidence="1" key="2">
    <citation type="submission" date="2020-11" db="EMBL/GenBank/DDBJ databases">
        <authorList>
            <person name="McCartney M.A."/>
            <person name="Auch B."/>
            <person name="Kono T."/>
            <person name="Mallez S."/>
            <person name="Becker A."/>
            <person name="Gohl D.M."/>
            <person name="Silverstein K.A.T."/>
            <person name="Koren S."/>
            <person name="Bechman K.B."/>
            <person name="Herman A."/>
            <person name="Abrahante J.E."/>
            <person name="Garbe J."/>
        </authorList>
    </citation>
    <scope>NUCLEOTIDE SEQUENCE</scope>
    <source>
        <strain evidence="1">Duluth1</strain>
        <tissue evidence="1">Whole animal</tissue>
    </source>
</reference>
<evidence type="ECO:0000313" key="2">
    <source>
        <dbReference type="Proteomes" id="UP000828390"/>
    </source>
</evidence>